<protein>
    <submittedName>
        <fullName evidence="2">Apple domain-containing protein</fullName>
    </submittedName>
</protein>
<evidence type="ECO:0000313" key="1">
    <source>
        <dbReference type="Proteomes" id="UP000887579"/>
    </source>
</evidence>
<dbReference type="Proteomes" id="UP000887579">
    <property type="component" value="Unplaced"/>
</dbReference>
<reference evidence="2" key="1">
    <citation type="submission" date="2022-11" db="UniProtKB">
        <authorList>
            <consortium name="WormBaseParasite"/>
        </authorList>
    </citation>
    <scope>IDENTIFICATION</scope>
</reference>
<sequence length="537" mass="57754">MALTTPKPTPFASWTNVTNSPSNSTNVSMPQTSTPRSPSSTLSTNLKCLQGSMNTSLPIPYIPEYCADPYAITCIRQLDSYSKFAVYTCSNSNCTKFGQVIRESVCVNINGQYYSNTICVNVSTYQTNCCCYGDGCNLYALPNLTADSTSNISTTPIAFTTPKPTPLASWANVTNNASNSTNISMPQTSTPKTSSSSTLSTNLKCLQGSMNLASPITYIPEYCTDPKAVTCIRQHNFLSKFVTFSCSTSNCTLNGQYVRDAICVNVSSDQTNCCCYGNDCISMYFSDLTNSTKPLPFSMPPAQPTPPVFLTNVTRGDGFNVTTSSVKPTSNILKCLQGSINTSLESTLIPTTCLDPLAVTCRSQYDATVKFATLTCSNSNCTLNALAISSRICVNVTSSQLNCCCYGDGCNSKFLPDPINTSLNPSLNPTNKTTITTSNSTTTTTSKDQTAAGCDESGYKILSTSADPSVLQGKFAGYLGFRTSCQQLCEKSFGLVKCFAYVYEQNNHGKCTIYQQPFENEKIAESPGSNVVVSKKC</sequence>
<proteinExistence type="predicted"/>
<dbReference type="WBParaSite" id="ES5_v2.g960.t1">
    <property type="protein sequence ID" value="ES5_v2.g960.t1"/>
    <property type="gene ID" value="ES5_v2.g960"/>
</dbReference>
<organism evidence="1 2">
    <name type="scientific">Panagrolaimus sp. ES5</name>
    <dbReference type="NCBI Taxonomy" id="591445"/>
    <lineage>
        <taxon>Eukaryota</taxon>
        <taxon>Metazoa</taxon>
        <taxon>Ecdysozoa</taxon>
        <taxon>Nematoda</taxon>
        <taxon>Chromadorea</taxon>
        <taxon>Rhabditida</taxon>
        <taxon>Tylenchina</taxon>
        <taxon>Panagrolaimomorpha</taxon>
        <taxon>Panagrolaimoidea</taxon>
        <taxon>Panagrolaimidae</taxon>
        <taxon>Panagrolaimus</taxon>
    </lineage>
</organism>
<accession>A0AC34GX62</accession>
<name>A0AC34GX62_9BILA</name>
<evidence type="ECO:0000313" key="2">
    <source>
        <dbReference type="WBParaSite" id="ES5_v2.g960.t1"/>
    </source>
</evidence>